<evidence type="ECO:0000256" key="1">
    <source>
        <dbReference type="SAM" id="MobiDB-lite"/>
    </source>
</evidence>
<name>A0A7J6TIH5_PEROL</name>
<dbReference type="AlphaFoldDB" id="A0A7J6TIH5"/>
<feature type="region of interest" description="Disordered" evidence="1">
    <location>
        <begin position="231"/>
        <end position="257"/>
    </location>
</feature>
<reference evidence="2 3" key="1">
    <citation type="submission" date="2020-04" db="EMBL/GenBank/DDBJ databases">
        <title>Perkinsus olseni comparative genomics.</title>
        <authorList>
            <person name="Bogema D.R."/>
        </authorList>
    </citation>
    <scope>NUCLEOTIDE SEQUENCE [LARGE SCALE GENOMIC DNA]</scope>
    <source>
        <strain evidence="2 3">ATCC PRA-207</strain>
    </source>
</reference>
<gene>
    <name evidence="2" type="ORF">FOZ63_003828</name>
</gene>
<accession>A0A7J6TIH5</accession>
<sequence>DLQNSEEGLWHDALHLGTLTSISVSLPLTRKGPHPLLQLFLSFLSATALRRSARGKTSQSAARNAGPISELKAKGISFSPKASGCKIEQSDPLPRMSFTLTVEGSALDTEFDDFENKTSFNFYKSTNMATWGGDEDDDFFHTVFLKDGDWERFYDLKLLPLAHLTWEKLEKIRKLITPRRKNKVTTETQCLGLVEVISAHPPSEYYTPQKTTGWVSKFYADNRARIEEELESLERGRQDTSERGAESGQQSGVAEEGSAFYLTAEEESKRIAELKAQGISFYPDISGCKIEQSSPLRSMNFTVYVNERALDTTFEDYERGDTFYFSQSANMILWGVDGDDDDDDNEDNAYRGVYLGQKDWKSMEELKWLPLTHLSEGIRAMLLSSTPKRGRKLSTVSQCLRVVEAIMSNPSPEYQTDRETTDWLYDFYDDKREEMKEKLAELEELQENDEARQEETSDEEKEDLVESLEEVASGNGRKAPPADNEPINFYPDVSGCMMTGKRIRLSLTADRETGAVMETEVWDEHKQKTYYLSKKTNRINCGIGGILNFGVPLEDKDWRTLEQSGLLPFSHLSEDTLRTLRENTPPQANTYDTKSQCLDIVEVILADPPSPYGAHGGALFWIADYHRDNKDDMWRAFVRMSSARRKMLS</sequence>
<feature type="non-terminal residue" evidence="2">
    <location>
        <position position="1"/>
    </location>
</feature>
<proteinExistence type="predicted"/>
<comment type="caution">
    <text evidence="2">The sequence shown here is derived from an EMBL/GenBank/DDBJ whole genome shotgun (WGS) entry which is preliminary data.</text>
</comment>
<evidence type="ECO:0000313" key="3">
    <source>
        <dbReference type="Proteomes" id="UP000553632"/>
    </source>
</evidence>
<feature type="region of interest" description="Disordered" evidence="1">
    <location>
        <begin position="443"/>
        <end position="486"/>
    </location>
</feature>
<feature type="compositionally biased region" description="Basic and acidic residues" evidence="1">
    <location>
        <begin position="231"/>
        <end position="245"/>
    </location>
</feature>
<keyword evidence="3" id="KW-1185">Reference proteome</keyword>
<dbReference type="Proteomes" id="UP000553632">
    <property type="component" value="Unassembled WGS sequence"/>
</dbReference>
<protein>
    <submittedName>
        <fullName evidence="2">Uncharacterized protein</fullName>
    </submittedName>
</protein>
<dbReference type="EMBL" id="JABANO010010839">
    <property type="protein sequence ID" value="KAF4744462.1"/>
    <property type="molecule type" value="Genomic_DNA"/>
</dbReference>
<evidence type="ECO:0000313" key="2">
    <source>
        <dbReference type="EMBL" id="KAF4744462.1"/>
    </source>
</evidence>
<organism evidence="2 3">
    <name type="scientific">Perkinsus olseni</name>
    <name type="common">Perkinsus atlanticus</name>
    <dbReference type="NCBI Taxonomy" id="32597"/>
    <lineage>
        <taxon>Eukaryota</taxon>
        <taxon>Sar</taxon>
        <taxon>Alveolata</taxon>
        <taxon>Perkinsozoa</taxon>
        <taxon>Perkinsea</taxon>
        <taxon>Perkinsida</taxon>
        <taxon>Perkinsidae</taxon>
        <taxon>Perkinsus</taxon>
    </lineage>
</organism>
<feature type="compositionally biased region" description="Acidic residues" evidence="1">
    <location>
        <begin position="456"/>
        <end position="469"/>
    </location>
</feature>